<dbReference type="Gene3D" id="3.30.420.10">
    <property type="entry name" value="Ribonuclease H-like superfamily/Ribonuclease H"/>
    <property type="match status" value="1"/>
</dbReference>
<dbReference type="InterPro" id="IPR012337">
    <property type="entry name" value="RNaseH-like_sf"/>
</dbReference>
<dbReference type="SUPFAM" id="SSF53098">
    <property type="entry name" value="Ribonuclease H-like"/>
    <property type="match status" value="1"/>
</dbReference>
<organism evidence="2">
    <name type="scientific">viral metagenome</name>
    <dbReference type="NCBI Taxonomy" id="1070528"/>
    <lineage>
        <taxon>unclassified sequences</taxon>
        <taxon>metagenomes</taxon>
        <taxon>organismal metagenomes</taxon>
    </lineage>
</organism>
<proteinExistence type="predicted"/>
<dbReference type="InterPro" id="IPR038720">
    <property type="entry name" value="YprB_RNase_H-like_dom"/>
</dbReference>
<gene>
    <name evidence="2" type="ORF">MM415B04900_0010</name>
</gene>
<dbReference type="GO" id="GO:0003676">
    <property type="term" value="F:nucleic acid binding"/>
    <property type="evidence" value="ECO:0007669"/>
    <property type="project" value="InterPro"/>
</dbReference>
<sequence>MRNEHGLLSPSSNPAILVFDIENAPITGVAWERRQTDLAAILKESYLLGVGWKWLNEPHTHWFSIYQDPDFAPWGNDEKLVAERLWWLLDRADIVIGHNMEAFDTKKANSLFARYGLGPPSPYQVVDTLSHYRRHFKEDSYRLADIAVRYGLGEKTPHQGIGLWIGCMKGDPKAWGRMERYCRQDVRLTEAFYKFLLPWIGYRRKGSHPNLGHWGIMDPDNPVCPNCGSTGTLIKKGKHYTFVSVFQCYWCKPGKGGCGAWPRARLREPGSYPRGGPQAV</sequence>
<dbReference type="EMBL" id="MT143378">
    <property type="protein sequence ID" value="QJA96195.1"/>
    <property type="molecule type" value="Genomic_DNA"/>
</dbReference>
<name>A0A6M3LUE6_9ZZZZ</name>
<feature type="domain" description="YprB ribonuclease H-like" evidence="1">
    <location>
        <begin position="73"/>
        <end position="195"/>
    </location>
</feature>
<accession>A0A6M3LUE6</accession>
<dbReference type="AlphaFoldDB" id="A0A6M3LUE6"/>
<protein>
    <submittedName>
        <fullName evidence="2">Putative RNase_H superfamily protein</fullName>
    </submittedName>
</protein>
<evidence type="ECO:0000313" key="2">
    <source>
        <dbReference type="EMBL" id="QJA96195.1"/>
    </source>
</evidence>
<dbReference type="InterPro" id="IPR036397">
    <property type="entry name" value="RNaseH_sf"/>
</dbReference>
<reference evidence="2" key="1">
    <citation type="submission" date="2020-03" db="EMBL/GenBank/DDBJ databases">
        <title>The deep terrestrial virosphere.</title>
        <authorList>
            <person name="Holmfeldt K."/>
            <person name="Nilsson E."/>
            <person name="Simone D."/>
            <person name="Lopez-Fernandez M."/>
            <person name="Wu X."/>
            <person name="de Brujin I."/>
            <person name="Lundin D."/>
            <person name="Andersson A."/>
            <person name="Bertilsson S."/>
            <person name="Dopson M."/>
        </authorList>
    </citation>
    <scope>NUCLEOTIDE SEQUENCE</scope>
    <source>
        <strain evidence="2">MM415B04900</strain>
    </source>
</reference>
<dbReference type="Pfam" id="PF13482">
    <property type="entry name" value="RNase_H_2"/>
    <property type="match status" value="1"/>
</dbReference>
<evidence type="ECO:0000259" key="1">
    <source>
        <dbReference type="Pfam" id="PF13482"/>
    </source>
</evidence>